<comment type="caution">
    <text evidence="2">The sequence shown here is derived from an EMBL/GenBank/DDBJ whole genome shotgun (WGS) entry which is preliminary data.</text>
</comment>
<dbReference type="InterPro" id="IPR050868">
    <property type="entry name" value="ELMO_domain-containing"/>
</dbReference>
<dbReference type="PANTHER" id="PTHR12771">
    <property type="entry name" value="ENGULFMENT AND CELL MOTILITY"/>
    <property type="match status" value="1"/>
</dbReference>
<reference evidence="2 3" key="1">
    <citation type="journal article" date="2022" name="bioRxiv">
        <title>Genomics of Preaxostyla Flagellates Illuminates Evolutionary Transitions and the Path Towards Mitochondrial Loss.</title>
        <authorList>
            <person name="Novak L.V.F."/>
            <person name="Treitli S.C."/>
            <person name="Pyrih J."/>
            <person name="Halakuc P."/>
            <person name="Pipaliya S.V."/>
            <person name="Vacek V."/>
            <person name="Brzon O."/>
            <person name="Soukal P."/>
            <person name="Eme L."/>
            <person name="Dacks J.B."/>
            <person name="Karnkowska A."/>
            <person name="Elias M."/>
            <person name="Hampl V."/>
        </authorList>
    </citation>
    <scope>NUCLEOTIDE SEQUENCE [LARGE SCALE GENOMIC DNA]</scope>
    <source>
        <strain evidence="2">NAU3</strain>
        <tissue evidence="2">Gut</tissue>
    </source>
</reference>
<name>A0ABQ9Y1V3_9EUKA</name>
<dbReference type="PANTHER" id="PTHR12771:SF51">
    <property type="entry name" value="LD01482P"/>
    <property type="match status" value="1"/>
</dbReference>
<evidence type="ECO:0000259" key="1">
    <source>
        <dbReference type="PROSITE" id="PS51335"/>
    </source>
</evidence>
<evidence type="ECO:0000313" key="2">
    <source>
        <dbReference type="EMBL" id="KAK2957732.1"/>
    </source>
</evidence>
<sequence length="528" mass="59598">MNPTLQKGLLIAALALFITLLAIWISSKYTSTKFVRQFCNIFRLSPRYTWFTSTYTQESLTNAYDLYILLQHQPRHTKAVTAFVNDAQLLSKMDVPHSHLYPSPGVMFTQYLREQNKSLATNLPALESLSISLDLAFSFELFKHSSLKLAHTPFETGKVSHETQLQSFWDLATYSLERKNGRFTDEWEVVGFQGKDPKTDFRGTGMFGMEMLLKYATFNSDEVRAMVALSGGNPEKKFGFYSFALIGINITSHLLEQLKSAESALSAFLFFYVSYSMPVQKTISTKRGTFYTSPLSHLQTASLFAEYIKTSTEAPQTAQTNAPSFVQCAPLFKPPSEADHPSAFKQTSPFRPIPVGVLPQLTTVDAQRQKPLNPRRLPQACDFNDNLFMPGTVFVESLEIAFLNVYRWVFLSLVKSWVSSHIEDPMQFGLFMNNFLKKQLTSFLKKNISSFFPPSFPPDDNTLFGFTDLADWIIKAARTDAPSNPTTQHILRQVQTPAESAKTREMSKGELIQAATTGFWAAHQANHS</sequence>
<gene>
    <name evidence="2" type="ORF">BLNAU_7387</name>
</gene>
<dbReference type="InterPro" id="IPR006816">
    <property type="entry name" value="ELMO_dom"/>
</dbReference>
<dbReference type="Proteomes" id="UP001281761">
    <property type="component" value="Unassembled WGS sequence"/>
</dbReference>
<dbReference type="EMBL" id="JARBJD010000044">
    <property type="protein sequence ID" value="KAK2957732.1"/>
    <property type="molecule type" value="Genomic_DNA"/>
</dbReference>
<keyword evidence="3" id="KW-1185">Reference proteome</keyword>
<evidence type="ECO:0000313" key="3">
    <source>
        <dbReference type="Proteomes" id="UP001281761"/>
    </source>
</evidence>
<protein>
    <submittedName>
        <fullName evidence="2">ELMO domain-containing protein</fullName>
    </submittedName>
</protein>
<accession>A0ABQ9Y1V3</accession>
<proteinExistence type="predicted"/>
<dbReference type="Pfam" id="PF04727">
    <property type="entry name" value="ELMO_CED12"/>
    <property type="match status" value="1"/>
</dbReference>
<dbReference type="PROSITE" id="PS51335">
    <property type="entry name" value="ELMO"/>
    <property type="match status" value="1"/>
</dbReference>
<organism evidence="2 3">
    <name type="scientific">Blattamonas nauphoetae</name>
    <dbReference type="NCBI Taxonomy" id="2049346"/>
    <lineage>
        <taxon>Eukaryota</taxon>
        <taxon>Metamonada</taxon>
        <taxon>Preaxostyla</taxon>
        <taxon>Oxymonadida</taxon>
        <taxon>Blattamonas</taxon>
    </lineage>
</organism>
<feature type="domain" description="ELMO" evidence="1">
    <location>
        <begin position="160"/>
        <end position="319"/>
    </location>
</feature>